<dbReference type="SUPFAM" id="SSF53850">
    <property type="entry name" value="Periplasmic binding protein-like II"/>
    <property type="match status" value="1"/>
</dbReference>
<comment type="similarity">
    <text evidence="2">Belongs to the bacterial solute-binding protein 1 family.</text>
</comment>
<evidence type="ECO:0000256" key="3">
    <source>
        <dbReference type="ARBA" id="ARBA00022448"/>
    </source>
</evidence>
<dbReference type="OrthoDB" id="4393730at2"/>
<evidence type="ECO:0000256" key="2">
    <source>
        <dbReference type="ARBA" id="ARBA00008520"/>
    </source>
</evidence>
<evidence type="ECO:0000313" key="6">
    <source>
        <dbReference type="EMBL" id="SMG19239.1"/>
    </source>
</evidence>
<dbReference type="PANTHER" id="PTHR43649">
    <property type="entry name" value="ARABINOSE-BINDING PROTEIN-RELATED"/>
    <property type="match status" value="1"/>
</dbReference>
<dbReference type="Proteomes" id="UP000193244">
    <property type="component" value="Unassembled WGS sequence"/>
</dbReference>
<protein>
    <submittedName>
        <fullName evidence="6">sn-glycerol 3-phosphate transport system substrate-binding protein</fullName>
    </submittedName>
</protein>
<dbReference type="AlphaFoldDB" id="A0A1X7IWN2"/>
<sequence>MSFRHRTLVAATAAGTALLFALSGCAAAGSDADSATASGPVTLTFWHAMTGPAATELDTLVSKFNAQEAGKITVDASFQGAYADLQTKYTAAVQSGSTPDVLMMNDIATGFMVDSKKTTPLSTFTDKDSSFDADSFPPVVSSYYAAASGGLAAMPFSVSQPVLYLNRSLVTQAGLNPDTPPTTVAEVADWAEKIHAASGAYGMTMNMSDSWMLEEMSASGGENFCTPENGRGSDKVTGLDLTSPTQVAFMSTLQKLFSDGTALNPGTDNSAMVSAFASDKVGMMMTSSGAYTTADPNKTASTVAAFPKTSESKDAGVVIGGNALWISGDGHSEAQQKAAYEFLTYLHSADVQAEWASATGYLASNTAAGDTTVGKQSLADPNVASMAGQLANTPASQAAAGCRTGAFPTVRATVIGAFNQIVEGADVTSTMKDAESKAADQIAAYNTAAG</sequence>
<dbReference type="PANTHER" id="PTHR43649:SF31">
    <property type="entry name" value="SN-GLYCEROL-3-PHOSPHATE-BINDING PERIPLASMIC PROTEIN UGPB"/>
    <property type="match status" value="1"/>
</dbReference>
<name>A0A1X7IWN2_9MICO</name>
<keyword evidence="7" id="KW-1185">Reference proteome</keyword>
<dbReference type="STRING" id="150121.SAMN06296010_0942"/>
<dbReference type="RefSeq" id="WP_085483337.1">
    <property type="nucleotide sequence ID" value="NZ_FXAY01000001.1"/>
</dbReference>
<evidence type="ECO:0000256" key="1">
    <source>
        <dbReference type="ARBA" id="ARBA00004196"/>
    </source>
</evidence>
<accession>A0A1X7IWN2</accession>
<dbReference type="PROSITE" id="PS51257">
    <property type="entry name" value="PROKAR_LIPOPROTEIN"/>
    <property type="match status" value="1"/>
</dbReference>
<gene>
    <name evidence="6" type="ORF">SAMN06296010_0942</name>
</gene>
<proteinExistence type="inferred from homology"/>
<evidence type="ECO:0000256" key="5">
    <source>
        <dbReference type="SAM" id="SignalP"/>
    </source>
</evidence>
<dbReference type="GO" id="GO:0030313">
    <property type="term" value="C:cell envelope"/>
    <property type="evidence" value="ECO:0007669"/>
    <property type="project" value="UniProtKB-SubCell"/>
</dbReference>
<dbReference type="Pfam" id="PF13416">
    <property type="entry name" value="SBP_bac_8"/>
    <property type="match status" value="1"/>
</dbReference>
<comment type="subcellular location">
    <subcellularLocation>
        <location evidence="1">Cell envelope</location>
    </subcellularLocation>
</comment>
<dbReference type="Gene3D" id="3.40.190.10">
    <property type="entry name" value="Periplasmic binding protein-like II"/>
    <property type="match status" value="2"/>
</dbReference>
<feature type="signal peptide" evidence="5">
    <location>
        <begin position="1"/>
        <end position="28"/>
    </location>
</feature>
<organism evidence="6 7">
    <name type="scientific">Agreia pratensis</name>
    <dbReference type="NCBI Taxonomy" id="150121"/>
    <lineage>
        <taxon>Bacteria</taxon>
        <taxon>Bacillati</taxon>
        <taxon>Actinomycetota</taxon>
        <taxon>Actinomycetes</taxon>
        <taxon>Micrococcales</taxon>
        <taxon>Microbacteriaceae</taxon>
        <taxon>Agreia</taxon>
    </lineage>
</organism>
<evidence type="ECO:0000313" key="7">
    <source>
        <dbReference type="Proteomes" id="UP000193244"/>
    </source>
</evidence>
<keyword evidence="4 5" id="KW-0732">Signal</keyword>
<dbReference type="EMBL" id="FXAY01000001">
    <property type="protein sequence ID" value="SMG19239.1"/>
    <property type="molecule type" value="Genomic_DNA"/>
</dbReference>
<evidence type="ECO:0000256" key="4">
    <source>
        <dbReference type="ARBA" id="ARBA00022729"/>
    </source>
</evidence>
<feature type="chain" id="PRO_5038948998" evidence="5">
    <location>
        <begin position="29"/>
        <end position="450"/>
    </location>
</feature>
<keyword evidence="3" id="KW-0813">Transport</keyword>
<dbReference type="InterPro" id="IPR006059">
    <property type="entry name" value="SBP"/>
</dbReference>
<dbReference type="InterPro" id="IPR050490">
    <property type="entry name" value="Bact_solute-bd_prot1"/>
</dbReference>
<reference evidence="7" key="1">
    <citation type="submission" date="2017-04" db="EMBL/GenBank/DDBJ databases">
        <authorList>
            <person name="Varghese N."/>
            <person name="Submissions S."/>
        </authorList>
    </citation>
    <scope>NUCLEOTIDE SEQUENCE [LARGE SCALE GENOMIC DNA]</scope>
    <source>
        <strain evidence="7">VKM Ac-2510</strain>
    </source>
</reference>